<dbReference type="InterPro" id="IPR002364">
    <property type="entry name" value="Quin_OxRdtase/zeta-crystal_CS"/>
</dbReference>
<dbReference type="CDD" id="cd05289">
    <property type="entry name" value="MDR_like_2"/>
    <property type="match status" value="1"/>
</dbReference>
<dbReference type="InterPro" id="IPR013154">
    <property type="entry name" value="ADH-like_N"/>
</dbReference>
<dbReference type="InterPro" id="IPR052733">
    <property type="entry name" value="Chloroplast_QOR"/>
</dbReference>
<dbReference type="AlphaFoldDB" id="A0A1H3SRV2"/>
<proteinExistence type="predicted"/>
<dbReference type="PANTHER" id="PTHR44013:SF1">
    <property type="entry name" value="ZINC-TYPE ALCOHOL DEHYDROGENASE-LIKE PROTEIN C16A3.02C"/>
    <property type="match status" value="1"/>
</dbReference>
<evidence type="ECO:0000313" key="2">
    <source>
        <dbReference type="EMBL" id="SDZ40427.1"/>
    </source>
</evidence>
<dbReference type="STRING" id="405436.SAMN05444365_11374"/>
<dbReference type="InterPro" id="IPR011032">
    <property type="entry name" value="GroES-like_sf"/>
</dbReference>
<gene>
    <name evidence="2" type="ORF">SAMN05444365_11374</name>
</gene>
<dbReference type="SMART" id="SM00829">
    <property type="entry name" value="PKS_ER"/>
    <property type="match status" value="1"/>
</dbReference>
<dbReference type="GO" id="GO:0016491">
    <property type="term" value="F:oxidoreductase activity"/>
    <property type="evidence" value="ECO:0007669"/>
    <property type="project" value="InterPro"/>
</dbReference>
<dbReference type="InterPro" id="IPR020843">
    <property type="entry name" value="ER"/>
</dbReference>
<name>A0A1H3SRV2_9ACTN</name>
<dbReference type="PANTHER" id="PTHR44013">
    <property type="entry name" value="ZINC-TYPE ALCOHOL DEHYDROGENASE-LIKE PROTEIN C16A3.02C"/>
    <property type="match status" value="1"/>
</dbReference>
<evidence type="ECO:0000259" key="1">
    <source>
        <dbReference type="SMART" id="SM00829"/>
    </source>
</evidence>
<protein>
    <submittedName>
        <fullName evidence="2">NADPH:quinone reductase</fullName>
    </submittedName>
</protein>
<dbReference type="InterPro" id="IPR036291">
    <property type="entry name" value="NAD(P)-bd_dom_sf"/>
</dbReference>
<dbReference type="Pfam" id="PF08240">
    <property type="entry name" value="ADH_N"/>
    <property type="match status" value="1"/>
</dbReference>
<evidence type="ECO:0000313" key="3">
    <source>
        <dbReference type="Proteomes" id="UP000242415"/>
    </source>
</evidence>
<reference evidence="3" key="1">
    <citation type="submission" date="2016-10" db="EMBL/GenBank/DDBJ databases">
        <authorList>
            <person name="Varghese N."/>
            <person name="Submissions S."/>
        </authorList>
    </citation>
    <scope>NUCLEOTIDE SEQUENCE [LARGE SCALE GENOMIC DNA]</scope>
    <source>
        <strain evidence="3">DSM 45245</strain>
    </source>
</reference>
<accession>A0A1H3SRV2</accession>
<dbReference type="PROSITE" id="PS01162">
    <property type="entry name" value="QOR_ZETA_CRYSTAL"/>
    <property type="match status" value="1"/>
</dbReference>
<dbReference type="SUPFAM" id="SSF50129">
    <property type="entry name" value="GroES-like"/>
    <property type="match status" value="1"/>
</dbReference>
<feature type="domain" description="Enoyl reductase (ER)" evidence="1">
    <location>
        <begin position="10"/>
        <end position="306"/>
    </location>
</feature>
<dbReference type="Pfam" id="PF13602">
    <property type="entry name" value="ADH_zinc_N_2"/>
    <property type="match status" value="1"/>
</dbReference>
<organism evidence="2 3">
    <name type="scientific">Micromonospora pattaloongensis</name>
    <dbReference type="NCBI Taxonomy" id="405436"/>
    <lineage>
        <taxon>Bacteria</taxon>
        <taxon>Bacillati</taxon>
        <taxon>Actinomycetota</taxon>
        <taxon>Actinomycetes</taxon>
        <taxon>Micromonosporales</taxon>
        <taxon>Micromonosporaceae</taxon>
        <taxon>Micromonospora</taxon>
    </lineage>
</organism>
<keyword evidence="3" id="KW-1185">Reference proteome</keyword>
<dbReference type="SUPFAM" id="SSF51735">
    <property type="entry name" value="NAD(P)-binding Rossmann-fold domains"/>
    <property type="match status" value="1"/>
</dbReference>
<dbReference type="GO" id="GO:0008270">
    <property type="term" value="F:zinc ion binding"/>
    <property type="evidence" value="ECO:0007669"/>
    <property type="project" value="InterPro"/>
</dbReference>
<dbReference type="Gene3D" id="3.90.180.10">
    <property type="entry name" value="Medium-chain alcohol dehydrogenases, catalytic domain"/>
    <property type="match status" value="1"/>
</dbReference>
<dbReference type="Proteomes" id="UP000242415">
    <property type="component" value="Unassembled WGS sequence"/>
</dbReference>
<sequence length="308" mass="31902">MKAIAITRYGGPDELSEMELPDPPVGPDTVLVRVRAAGVNPVDWKIREGYLAGAFPSHFPLVPGWDLAGVVEAAGPAVTGFAVGDEVIGYARRDEIQHGTYAELVPAPERALAPKPASASWAEAGALPLAGLTAYQSLRAAGVGDGDTVLVHAAAGGVGHLAVQLARILGARRVIGTASAGNHSYVRSLGGEPVIYGEGLLERVQELAPDGIDAVVDFVGGDALTASAALLGRPKRLVSIVDAETVLRLGGTYVFVKPSTADLTTLSELVDAGRLAVHIDRTFPLAQAADAQRLVQEGHVRGKVVLEV</sequence>
<dbReference type="Gene3D" id="3.40.50.720">
    <property type="entry name" value="NAD(P)-binding Rossmann-like Domain"/>
    <property type="match status" value="1"/>
</dbReference>
<dbReference type="RefSeq" id="WP_245736952.1">
    <property type="nucleotide sequence ID" value="NZ_FNPH01000013.1"/>
</dbReference>
<dbReference type="EMBL" id="FNPH01000013">
    <property type="protein sequence ID" value="SDZ40427.1"/>
    <property type="molecule type" value="Genomic_DNA"/>
</dbReference>